<evidence type="ECO:0000256" key="6">
    <source>
        <dbReference type="ARBA" id="ARBA00023136"/>
    </source>
</evidence>
<feature type="chain" id="PRO_5015659666" evidence="9">
    <location>
        <begin position="23"/>
        <end position="233"/>
    </location>
</feature>
<comment type="subcellular location">
    <subcellularLocation>
        <location evidence="2">Bacterial flagellum basal body</location>
    </subcellularLocation>
    <subcellularLocation>
        <location evidence="3">Cell outer membrane</location>
    </subcellularLocation>
</comment>
<dbReference type="GO" id="GO:0071973">
    <property type="term" value="P:bacterial-type flagellum-dependent cell motility"/>
    <property type="evidence" value="ECO:0007669"/>
    <property type="project" value="InterPro"/>
</dbReference>
<evidence type="ECO:0000256" key="7">
    <source>
        <dbReference type="ARBA" id="ARBA00023143"/>
    </source>
</evidence>
<evidence type="ECO:0000256" key="1">
    <source>
        <dbReference type="ARBA" id="ARBA00002591"/>
    </source>
</evidence>
<evidence type="ECO:0000256" key="5">
    <source>
        <dbReference type="ARBA" id="ARBA00022729"/>
    </source>
</evidence>
<protein>
    <submittedName>
        <fullName evidence="10">Flagellar biosynthesis protein FlgH</fullName>
    </submittedName>
</protein>
<comment type="caution">
    <text evidence="10">The sequence shown here is derived from an EMBL/GenBank/DDBJ whole genome shotgun (WGS) entry which is preliminary data.</text>
</comment>
<evidence type="ECO:0000313" key="10">
    <source>
        <dbReference type="EMBL" id="PQO30710.1"/>
    </source>
</evidence>
<accession>A0A2S8FF53</accession>
<dbReference type="GO" id="GO:0009279">
    <property type="term" value="C:cell outer membrane"/>
    <property type="evidence" value="ECO:0007669"/>
    <property type="project" value="UniProtKB-SubCell"/>
</dbReference>
<proteinExistence type="inferred from homology"/>
<evidence type="ECO:0000256" key="4">
    <source>
        <dbReference type="ARBA" id="ARBA00006929"/>
    </source>
</evidence>
<keyword evidence="5 9" id="KW-0732">Signal</keyword>
<dbReference type="GO" id="GO:0003774">
    <property type="term" value="F:cytoskeletal motor activity"/>
    <property type="evidence" value="ECO:0007669"/>
    <property type="project" value="InterPro"/>
</dbReference>
<dbReference type="PRINTS" id="PR01008">
    <property type="entry name" value="FLGLRINGFLGH"/>
</dbReference>
<keyword evidence="10" id="KW-0966">Cell projection</keyword>
<dbReference type="GO" id="GO:0009427">
    <property type="term" value="C:bacterial-type flagellum basal body, distal rod, L ring"/>
    <property type="evidence" value="ECO:0007669"/>
    <property type="project" value="InterPro"/>
</dbReference>
<keyword evidence="10" id="KW-0969">Cilium</keyword>
<evidence type="ECO:0000256" key="8">
    <source>
        <dbReference type="ARBA" id="ARBA00023237"/>
    </source>
</evidence>
<comment type="function">
    <text evidence="1">Assembles around the rod to form the L-ring and probably protects the motor/basal body from shearing forces during rotation.</text>
</comment>
<dbReference type="EMBL" id="PUIA01000038">
    <property type="protein sequence ID" value="PQO30710.1"/>
    <property type="molecule type" value="Genomic_DNA"/>
</dbReference>
<comment type="similarity">
    <text evidence="4">Belongs to the FlgH family.</text>
</comment>
<keyword evidence="8" id="KW-0998">Cell outer membrane</keyword>
<evidence type="ECO:0000256" key="2">
    <source>
        <dbReference type="ARBA" id="ARBA00004117"/>
    </source>
</evidence>
<organism evidence="10 11">
    <name type="scientific">Blastopirellula marina</name>
    <dbReference type="NCBI Taxonomy" id="124"/>
    <lineage>
        <taxon>Bacteria</taxon>
        <taxon>Pseudomonadati</taxon>
        <taxon>Planctomycetota</taxon>
        <taxon>Planctomycetia</taxon>
        <taxon>Pirellulales</taxon>
        <taxon>Pirellulaceae</taxon>
        <taxon>Blastopirellula</taxon>
    </lineage>
</organism>
<dbReference type="RefSeq" id="WP_105354709.1">
    <property type="nucleotide sequence ID" value="NZ_PUIA01000038.1"/>
</dbReference>
<dbReference type="Pfam" id="PF02107">
    <property type="entry name" value="FlgH"/>
    <property type="match status" value="1"/>
</dbReference>
<reference evidence="10 11" key="1">
    <citation type="submission" date="2018-02" db="EMBL/GenBank/DDBJ databases">
        <title>Comparative genomes isolates from brazilian mangrove.</title>
        <authorList>
            <person name="Araujo J.E."/>
            <person name="Taketani R.G."/>
            <person name="Silva M.C.P."/>
            <person name="Loureco M.V."/>
            <person name="Andreote F.D."/>
        </authorList>
    </citation>
    <scope>NUCLEOTIDE SEQUENCE [LARGE SCALE GENOMIC DNA]</scope>
    <source>
        <strain evidence="10 11">HEX-2 MGV</strain>
    </source>
</reference>
<evidence type="ECO:0000313" key="11">
    <source>
        <dbReference type="Proteomes" id="UP000240009"/>
    </source>
</evidence>
<feature type="signal peptide" evidence="9">
    <location>
        <begin position="1"/>
        <end position="22"/>
    </location>
</feature>
<keyword evidence="6" id="KW-0472">Membrane</keyword>
<dbReference type="PANTHER" id="PTHR34933:SF1">
    <property type="entry name" value="FLAGELLAR L-RING PROTEIN"/>
    <property type="match status" value="1"/>
</dbReference>
<name>A0A2S8FF53_9BACT</name>
<dbReference type="PANTHER" id="PTHR34933">
    <property type="entry name" value="FLAGELLAR L-RING PROTEIN"/>
    <property type="match status" value="1"/>
</dbReference>
<dbReference type="Proteomes" id="UP000240009">
    <property type="component" value="Unassembled WGS sequence"/>
</dbReference>
<keyword evidence="10" id="KW-0282">Flagellum</keyword>
<sequence length="233" mass="26186">MKSATVALVLLQLAFMSSTLLAQQSGPISSLGQRNMPEGQIAQGMPYDGTTKDLGWMYRELPPPRQVQIHDLIHIRVDERAQAFSDGEIDRKKSGQYAAILTDWIRLDGINSIKPAVQADGDPRIAGTLNQRLKSEAEMETSEGLKFTIAAEVQEILPNGTLKLEARKTITVNDEIWVYHLRGVARTEDINPNNTVLSEHLADLTITKEDHGSVRDAYRRGWLLTLWDKVHWF</sequence>
<dbReference type="InterPro" id="IPR000527">
    <property type="entry name" value="Flag_Lring"/>
</dbReference>
<keyword evidence="7" id="KW-0975">Bacterial flagellum</keyword>
<dbReference type="OrthoDB" id="252240at2"/>
<gene>
    <name evidence="10" type="ORF">C5Y96_14715</name>
</gene>
<dbReference type="AlphaFoldDB" id="A0A2S8FF53"/>
<evidence type="ECO:0000256" key="3">
    <source>
        <dbReference type="ARBA" id="ARBA00004442"/>
    </source>
</evidence>
<evidence type="ECO:0000256" key="9">
    <source>
        <dbReference type="SAM" id="SignalP"/>
    </source>
</evidence>